<dbReference type="RefSeq" id="WP_264499672.1">
    <property type="nucleotide sequence ID" value="NZ_JAPDDS010000001.1"/>
</dbReference>
<proteinExistence type="predicted"/>
<evidence type="ECO:0000313" key="2">
    <source>
        <dbReference type="Proteomes" id="UP001207930"/>
    </source>
</evidence>
<organism evidence="1 2">
    <name type="scientific">Luteolibacter flavescens</name>
    <dbReference type="NCBI Taxonomy" id="1859460"/>
    <lineage>
        <taxon>Bacteria</taxon>
        <taxon>Pseudomonadati</taxon>
        <taxon>Verrucomicrobiota</taxon>
        <taxon>Verrucomicrobiia</taxon>
        <taxon>Verrucomicrobiales</taxon>
        <taxon>Verrucomicrobiaceae</taxon>
        <taxon>Luteolibacter</taxon>
    </lineage>
</organism>
<sequence>MNDLVHGEPSWKLSLGGVSLWISCRAGHMAPVEFQLGERTVSPYALAPWTPDEVDSALPPLLTVLRGDFLCFPFGGQKSAPPHGVAANAEWKIVAGGDDRLHLGMDDQDSGGWLEKIVILREGETAIYCEHRISGVEGDYSYGNHPVMDFSRLTEGEGLVSVSPFRWGSVYQGLFSNPLNREYGALKPSATFTDLREVPLATGGTADVSKYPARQGFDDSVMMHAEPATEEQPFAWSAAVFDGYVWFSLKNPADFPSTLLWISNGGRHGAPWNGRHFGRMGIEEVCSYFADSVDVSRTNPLAAEGVPTTRAFRKDETVSLRLIQAVAAVPERFGRVISITPAGPGKVVISGESGTSVEAPIDWNFIL</sequence>
<name>A0ABT3FJG6_9BACT</name>
<evidence type="ECO:0000313" key="1">
    <source>
        <dbReference type="EMBL" id="MCW1883713.1"/>
    </source>
</evidence>
<dbReference type="Proteomes" id="UP001207930">
    <property type="component" value="Unassembled WGS sequence"/>
</dbReference>
<gene>
    <name evidence="1" type="ORF">OKA04_03170</name>
</gene>
<reference evidence="1 2" key="1">
    <citation type="submission" date="2022-10" db="EMBL/GenBank/DDBJ databases">
        <title>Luteolibacter flavescens strain MCCC 1K03193, whole genome shotgun sequencing project.</title>
        <authorList>
            <person name="Zhao G."/>
            <person name="Shen L."/>
        </authorList>
    </citation>
    <scope>NUCLEOTIDE SEQUENCE [LARGE SCALE GENOMIC DNA]</scope>
    <source>
        <strain evidence="1 2">MCCC 1K03193</strain>
    </source>
</reference>
<accession>A0ABT3FJG6</accession>
<keyword evidence="2" id="KW-1185">Reference proteome</keyword>
<protein>
    <submittedName>
        <fullName evidence="1">Uncharacterized protein</fullName>
    </submittedName>
</protein>
<dbReference type="EMBL" id="JAPDDS010000001">
    <property type="protein sequence ID" value="MCW1883713.1"/>
    <property type="molecule type" value="Genomic_DNA"/>
</dbReference>
<comment type="caution">
    <text evidence="1">The sequence shown here is derived from an EMBL/GenBank/DDBJ whole genome shotgun (WGS) entry which is preliminary data.</text>
</comment>